<dbReference type="GO" id="GO:0005886">
    <property type="term" value="C:plasma membrane"/>
    <property type="evidence" value="ECO:0007669"/>
    <property type="project" value="UniProtKB-SubCell"/>
</dbReference>
<dbReference type="PANTHER" id="PTHR43124">
    <property type="entry name" value="PURINE EFFLUX PUMP PBUE"/>
    <property type="match status" value="1"/>
</dbReference>
<dbReference type="PANTHER" id="PTHR43124:SF3">
    <property type="entry name" value="CHLORAMPHENICOL EFFLUX PUMP RV0191"/>
    <property type="match status" value="1"/>
</dbReference>
<dbReference type="SUPFAM" id="SSF103473">
    <property type="entry name" value="MFS general substrate transporter"/>
    <property type="match status" value="1"/>
</dbReference>
<dbReference type="InterPro" id="IPR050189">
    <property type="entry name" value="MFS_Efflux_Transporters"/>
</dbReference>
<keyword evidence="4 6" id="KW-1133">Transmembrane helix</keyword>
<feature type="transmembrane region" description="Helical" evidence="6">
    <location>
        <begin position="93"/>
        <end position="115"/>
    </location>
</feature>
<proteinExistence type="predicted"/>
<comment type="subcellular location">
    <subcellularLocation>
        <location evidence="1">Cell membrane</location>
        <topology evidence="1">Multi-pass membrane protein</topology>
    </subcellularLocation>
</comment>
<feature type="transmembrane region" description="Helical" evidence="6">
    <location>
        <begin position="53"/>
        <end position="72"/>
    </location>
</feature>
<reference evidence="9" key="1">
    <citation type="submission" date="2016-10" db="EMBL/GenBank/DDBJ databases">
        <authorList>
            <person name="Varghese N."/>
            <person name="Submissions S."/>
        </authorList>
    </citation>
    <scope>NUCLEOTIDE SEQUENCE [LARGE SCALE GENOMIC DNA]</scope>
    <source>
        <strain evidence="9">DSM 22427</strain>
    </source>
</reference>
<feature type="transmembrane region" description="Helical" evidence="6">
    <location>
        <begin position="385"/>
        <end position="403"/>
    </location>
</feature>
<dbReference type="InterPro" id="IPR036259">
    <property type="entry name" value="MFS_trans_sf"/>
</dbReference>
<feature type="transmembrane region" description="Helical" evidence="6">
    <location>
        <begin position="231"/>
        <end position="253"/>
    </location>
</feature>
<dbReference type="Pfam" id="PF07690">
    <property type="entry name" value="MFS_1"/>
    <property type="match status" value="1"/>
</dbReference>
<keyword evidence="5 6" id="KW-0472">Membrane</keyword>
<feature type="domain" description="Major facilitator superfamily (MFS) profile" evidence="7">
    <location>
        <begin position="22"/>
        <end position="408"/>
    </location>
</feature>
<feature type="transmembrane region" description="Helical" evidence="6">
    <location>
        <begin position="265"/>
        <end position="285"/>
    </location>
</feature>
<dbReference type="Proteomes" id="UP000199199">
    <property type="component" value="Unassembled WGS sequence"/>
</dbReference>
<evidence type="ECO:0000313" key="8">
    <source>
        <dbReference type="EMBL" id="SFS74368.1"/>
    </source>
</evidence>
<evidence type="ECO:0000256" key="4">
    <source>
        <dbReference type="ARBA" id="ARBA00022989"/>
    </source>
</evidence>
<dbReference type="InterPro" id="IPR011701">
    <property type="entry name" value="MFS"/>
</dbReference>
<accession>A0A1I6SCB3</accession>
<dbReference type="AlphaFoldDB" id="A0A1I6SCB3"/>
<feature type="transmembrane region" description="Helical" evidence="6">
    <location>
        <begin position="12"/>
        <end position="33"/>
    </location>
</feature>
<evidence type="ECO:0000256" key="2">
    <source>
        <dbReference type="ARBA" id="ARBA00022475"/>
    </source>
</evidence>
<keyword evidence="3 6" id="KW-0812">Transmembrane</keyword>
<evidence type="ECO:0000256" key="1">
    <source>
        <dbReference type="ARBA" id="ARBA00004651"/>
    </source>
</evidence>
<dbReference type="EMBL" id="FOZS01000002">
    <property type="protein sequence ID" value="SFS74368.1"/>
    <property type="molecule type" value="Genomic_DNA"/>
</dbReference>
<dbReference type="PROSITE" id="PS50850">
    <property type="entry name" value="MFS"/>
    <property type="match status" value="1"/>
</dbReference>
<organism evidence="8 9">
    <name type="scientific">Halostagnicola kamekurae</name>
    <dbReference type="NCBI Taxonomy" id="619731"/>
    <lineage>
        <taxon>Archaea</taxon>
        <taxon>Methanobacteriati</taxon>
        <taxon>Methanobacteriota</taxon>
        <taxon>Stenosarchaea group</taxon>
        <taxon>Halobacteria</taxon>
        <taxon>Halobacteriales</taxon>
        <taxon>Natrialbaceae</taxon>
        <taxon>Halostagnicola</taxon>
    </lineage>
</organism>
<evidence type="ECO:0000256" key="3">
    <source>
        <dbReference type="ARBA" id="ARBA00022692"/>
    </source>
</evidence>
<evidence type="ECO:0000259" key="7">
    <source>
        <dbReference type="PROSITE" id="PS50850"/>
    </source>
</evidence>
<dbReference type="RefSeq" id="WP_092904994.1">
    <property type="nucleotide sequence ID" value="NZ_FOZS01000002.1"/>
</dbReference>
<dbReference type="Gene3D" id="1.20.1250.20">
    <property type="entry name" value="MFS general substrate transporter like domains"/>
    <property type="match status" value="2"/>
</dbReference>
<feature type="transmembrane region" description="Helical" evidence="6">
    <location>
        <begin position="171"/>
        <end position="195"/>
    </location>
</feature>
<feature type="transmembrane region" description="Helical" evidence="6">
    <location>
        <begin position="297"/>
        <end position="315"/>
    </location>
</feature>
<gene>
    <name evidence="8" type="ORF">SAMN04488556_2549</name>
</gene>
<name>A0A1I6SCB3_9EURY</name>
<sequence length="410" mass="42966">MSRLLSIRREASELWAGGTGKSLIAIALGWGLLNGTRMIYPVLLPDFSDEFGLTHTTAGLLVTVVWLCYAIGQLPGGVLADRFGERTMLTASVSLVVAGVGLVLLAPTALALFAATGAVGLGLSQYPIARITILSRLYPDRIGRALGVTMASGDIGQTILPPIASVLAVGFAWHLGLGFVLPVLCLTAGVIWVTLPNRQFESQNDEEASHEYASYVDYVLYLLGELLQRKFLVVGVILFLFIFVLQTFSAFYPTYLVDQKGLSKTAAGTLFGLFFAVGVVAKPAAGVAYDTIGLRKSLPIVLAGSIAGLALLPTVEGFWTLAGVTVLVSTMLGSGAITQSYLAEAIPADIQGTGLGLVRSSAAMLGATGPVLFGFVAENGYFDEGYVLLAGIVGLSTLLTVLMPRAQAGE</sequence>
<dbReference type="GO" id="GO:0022857">
    <property type="term" value="F:transmembrane transporter activity"/>
    <property type="evidence" value="ECO:0007669"/>
    <property type="project" value="InterPro"/>
</dbReference>
<evidence type="ECO:0000313" key="9">
    <source>
        <dbReference type="Proteomes" id="UP000199199"/>
    </source>
</evidence>
<dbReference type="InterPro" id="IPR020846">
    <property type="entry name" value="MFS_dom"/>
</dbReference>
<protein>
    <submittedName>
        <fullName evidence="8">Sugar phosphate permease</fullName>
    </submittedName>
</protein>
<keyword evidence="9" id="KW-1185">Reference proteome</keyword>
<dbReference type="OrthoDB" id="204820at2157"/>
<keyword evidence="2" id="KW-1003">Cell membrane</keyword>
<evidence type="ECO:0000256" key="6">
    <source>
        <dbReference type="SAM" id="Phobius"/>
    </source>
</evidence>
<feature type="transmembrane region" description="Helical" evidence="6">
    <location>
        <begin position="354"/>
        <end position="373"/>
    </location>
</feature>
<evidence type="ECO:0000256" key="5">
    <source>
        <dbReference type="ARBA" id="ARBA00023136"/>
    </source>
</evidence>